<dbReference type="GO" id="GO:0097225">
    <property type="term" value="C:sperm midpiece"/>
    <property type="evidence" value="ECO:0007669"/>
    <property type="project" value="TreeGrafter"/>
</dbReference>
<dbReference type="Proteomes" id="UP001174136">
    <property type="component" value="Unassembled WGS sequence"/>
</dbReference>
<proteinExistence type="predicted"/>
<dbReference type="GO" id="GO:0002177">
    <property type="term" value="C:manchette"/>
    <property type="evidence" value="ECO:0007669"/>
    <property type="project" value="TreeGrafter"/>
</dbReference>
<sequence>MAGEWAWPQEAGEAKRPPSNNSILGHVVLRLKNMVHAPRPATPPPVFPHFTLKACVLGKPCSGKSTCLAKLAQVHGIHVISPDTLMEEALLAHQSEEKVSGGGESPTVIDSQDEVAEAQGQSSTSIDAALDPQQEVTKRESSARAQHGAAVDQVLRTGGAVPDGLLVDIMVEAIRRVPAASGWTLDGFPATASQARLLERALGGNDSVPADTRASRRGKNSVAANLALDPNAPKKRPPPAPVLDLVLLLDVPDDVVLGRAVHRSRGGERVSQSVEVAALPPTVERSASPTIKEDPVETSSPVAVPTATPEGHPDPGVTAPGLGGCTDTGAAAFPTTDTSVGRGEIQHGIAAFQNTWSKLDKWYGGNQGILVRLDADMNEDELFSRVESVIKEAVIKKPKVLDTGGAPGSSRPATAPHQDPTVDRSGAQSPRGRSRTASLSFHPDREPGSPTDRGSPRPGLARWVYVEEGLPLEISGSLLLYWETVCESYVSNIKTVIQNLRTERDIVIRHLFNIREEYKHYLGRPDLNQEFVSQWQQDFNSVPEDMRADADTKAELHQRLDDLRERLWDISDKRREEDGQEKSSLMENGWLEDHMAVLKNHYATLMQVELDRFQDTLAMLQGYYLGMSRPGPPGPPTHFTCLPLLDVTDSQDTVPPRGNRQAPTALSHREPSVGGDLQQGEPDKCEQASVEVHHKKAEVAEETQKQEEERNKSSRASARGTAKDKVKKTSAKKKGPPPTPPPEPTPPPPVEESSEEIRQKKIRAKIRKEFKDALSHEGQAVQTRIGLVRGCALLSVRSLQRKAEETFGCMDQWLASRYLSQMNSVDRLAEVVRHHIELGSQLHSELVLDSTDFYLNGDLRMVASQPPPPRPPPLENPPHSVLTVAQLQFLHTQLCTVAPSGLLSSAEFTNVLQDLIALKMGCDCLPEPWSSISDAQVMEMVSLLTLESEAVDWRRFLLSAALPWPLPSLAQLLLLRQRFRTVDTGATGSVTQDQYLQSYGSQVRRPSLYLKTPLSHYLTTAWPTYARPGGGARRRAPGGRAYTHGARPGTARKDDVGPPSRRLTTSRRGQRGRVQCELGGGRRRGPWRSDPRLQKLALGTWNVTSLVGKEPELVREVEKFRLDIVGLTSTHSKGSGTSLLERGWTLFHSGVATGERRRAGVAILIAPRLGASMLEFTPVDERVASLRLRVGGRILTVVCAYGPNSSSEYPPFLDSLEGVLESAPSGDSLFGLLGGGAGKCSLWGFPRSAGGLQRSRWQRQ</sequence>
<comment type="caution">
    <text evidence="4">The sequence shown here is derived from an EMBL/GenBank/DDBJ whole genome shotgun (WGS) entry which is preliminary data.</text>
</comment>
<dbReference type="Pfam" id="PF00406">
    <property type="entry name" value="ADK"/>
    <property type="match status" value="1"/>
</dbReference>
<feature type="region of interest" description="Disordered" evidence="2">
    <location>
        <begin position="1"/>
        <end position="20"/>
    </location>
</feature>
<evidence type="ECO:0000259" key="3">
    <source>
        <dbReference type="Pfam" id="PF24082"/>
    </source>
</evidence>
<dbReference type="Gene3D" id="3.40.50.300">
    <property type="entry name" value="P-loop containing nucleotide triphosphate hydrolases"/>
    <property type="match status" value="1"/>
</dbReference>
<dbReference type="InterPro" id="IPR036691">
    <property type="entry name" value="Endo/exonu/phosph_ase_sf"/>
</dbReference>
<dbReference type="SUPFAM" id="SSF56219">
    <property type="entry name" value="DNase I-like"/>
    <property type="match status" value="1"/>
</dbReference>
<feature type="compositionally biased region" description="Basic residues" evidence="2">
    <location>
        <begin position="725"/>
        <end position="735"/>
    </location>
</feature>
<dbReference type="PANTHER" id="PTHR14919:SF0">
    <property type="entry name" value="SPERM FLAGELLAR PROTEIN 2"/>
    <property type="match status" value="1"/>
</dbReference>
<feature type="domain" description="SPEF2 C-terminal" evidence="3">
    <location>
        <begin position="882"/>
        <end position="997"/>
    </location>
</feature>
<feature type="coiled-coil region" evidence="1">
    <location>
        <begin position="546"/>
        <end position="573"/>
    </location>
</feature>
<name>A0AA47M539_MERPO</name>
<feature type="region of interest" description="Disordered" evidence="2">
    <location>
        <begin position="262"/>
        <end position="313"/>
    </location>
</feature>
<feature type="region of interest" description="Disordered" evidence="2">
    <location>
        <begin position="204"/>
        <end position="239"/>
    </location>
</feature>
<protein>
    <submittedName>
        <fullName evidence="4">Sperm flagellar protein 2</fullName>
    </submittedName>
</protein>
<gene>
    <name evidence="4" type="primary">SPEF2_1</name>
    <name evidence="4" type="ORF">N1851_030653</name>
</gene>
<dbReference type="InterPro" id="IPR027417">
    <property type="entry name" value="P-loop_NTPase"/>
</dbReference>
<dbReference type="SUPFAM" id="SSF52540">
    <property type="entry name" value="P-loop containing nucleoside triphosphate hydrolases"/>
    <property type="match status" value="1"/>
</dbReference>
<keyword evidence="5" id="KW-1185">Reference proteome</keyword>
<dbReference type="InterPro" id="IPR056199">
    <property type="entry name" value="SPEF2_C"/>
</dbReference>
<dbReference type="EMBL" id="JAOPHQ010005822">
    <property type="protein sequence ID" value="KAK0133815.1"/>
    <property type="molecule type" value="Genomic_DNA"/>
</dbReference>
<feature type="region of interest" description="Disordered" evidence="2">
    <location>
        <begin position="114"/>
        <end position="150"/>
    </location>
</feature>
<accession>A0AA47M539</accession>
<dbReference type="Gene3D" id="3.60.10.10">
    <property type="entry name" value="Endonuclease/exonuclease/phosphatase"/>
    <property type="match status" value="1"/>
</dbReference>
<feature type="compositionally biased region" description="Pro residues" evidence="2">
    <location>
        <begin position="736"/>
        <end position="750"/>
    </location>
</feature>
<feature type="region of interest" description="Disordered" evidence="2">
    <location>
        <begin position="648"/>
        <end position="758"/>
    </location>
</feature>
<reference evidence="4" key="1">
    <citation type="journal article" date="2023" name="Front. Mar. Sci.">
        <title>A new Merluccius polli reference genome to investigate the effects of global change in West African waters.</title>
        <authorList>
            <person name="Mateo J.L."/>
            <person name="Blanco-Fernandez C."/>
            <person name="Garcia-Vazquez E."/>
            <person name="Machado-Schiaffino G."/>
        </authorList>
    </citation>
    <scope>NUCLEOTIDE SEQUENCE</scope>
    <source>
        <strain evidence="4">C29</strain>
        <tissue evidence="4">Fin</tissue>
    </source>
</reference>
<keyword evidence="1" id="KW-0175">Coiled coil</keyword>
<feature type="compositionally biased region" description="Basic and acidic residues" evidence="2">
    <location>
        <begin position="697"/>
        <end position="712"/>
    </location>
</feature>
<feature type="region of interest" description="Disordered" evidence="2">
    <location>
        <begin position="400"/>
        <end position="458"/>
    </location>
</feature>
<dbReference type="AlphaFoldDB" id="A0AA47M539"/>
<evidence type="ECO:0000256" key="1">
    <source>
        <dbReference type="SAM" id="Coils"/>
    </source>
</evidence>
<evidence type="ECO:0000256" key="2">
    <source>
        <dbReference type="SAM" id="MobiDB-lite"/>
    </source>
</evidence>
<feature type="region of interest" description="Disordered" evidence="2">
    <location>
        <begin position="1027"/>
        <end position="1089"/>
    </location>
</feature>
<keyword evidence="4" id="KW-0969">Cilium</keyword>
<organism evidence="4 5">
    <name type="scientific">Merluccius polli</name>
    <name type="common">Benguela hake</name>
    <name type="synonym">Merluccius cadenati</name>
    <dbReference type="NCBI Taxonomy" id="89951"/>
    <lineage>
        <taxon>Eukaryota</taxon>
        <taxon>Metazoa</taxon>
        <taxon>Chordata</taxon>
        <taxon>Craniata</taxon>
        <taxon>Vertebrata</taxon>
        <taxon>Euteleostomi</taxon>
        <taxon>Actinopterygii</taxon>
        <taxon>Neopterygii</taxon>
        <taxon>Teleostei</taxon>
        <taxon>Neoteleostei</taxon>
        <taxon>Acanthomorphata</taxon>
        <taxon>Zeiogadaria</taxon>
        <taxon>Gadariae</taxon>
        <taxon>Gadiformes</taxon>
        <taxon>Gadoidei</taxon>
        <taxon>Merlucciidae</taxon>
        <taxon>Merluccius</taxon>
    </lineage>
</organism>
<keyword evidence="4" id="KW-0966">Cell projection</keyword>
<keyword evidence="4" id="KW-0282">Flagellum</keyword>
<dbReference type="PANTHER" id="PTHR14919">
    <property type="entry name" value="KPL2-RELATED"/>
    <property type="match status" value="1"/>
</dbReference>
<evidence type="ECO:0000313" key="4">
    <source>
        <dbReference type="EMBL" id="KAK0133815.1"/>
    </source>
</evidence>
<evidence type="ECO:0000313" key="5">
    <source>
        <dbReference type="Proteomes" id="UP001174136"/>
    </source>
</evidence>
<dbReference type="GO" id="GO:0007288">
    <property type="term" value="P:sperm axoneme assembly"/>
    <property type="evidence" value="ECO:0007669"/>
    <property type="project" value="TreeGrafter"/>
</dbReference>
<dbReference type="InterPro" id="IPR052634">
    <property type="entry name" value="Sperm_flagellar-bone_growth"/>
</dbReference>
<dbReference type="Pfam" id="PF24082">
    <property type="entry name" value="SPEF2_C"/>
    <property type="match status" value="1"/>
</dbReference>